<evidence type="ECO:0000256" key="1">
    <source>
        <dbReference type="ARBA" id="ARBA00009437"/>
    </source>
</evidence>
<feature type="domain" description="HTH lysR-type" evidence="5">
    <location>
        <begin position="1"/>
        <end position="57"/>
    </location>
</feature>
<dbReference type="GO" id="GO:0000976">
    <property type="term" value="F:transcription cis-regulatory region binding"/>
    <property type="evidence" value="ECO:0007669"/>
    <property type="project" value="TreeGrafter"/>
</dbReference>
<dbReference type="Proteomes" id="UP000280434">
    <property type="component" value="Unassembled WGS sequence"/>
</dbReference>
<keyword evidence="2" id="KW-0805">Transcription regulation</keyword>
<evidence type="ECO:0000256" key="4">
    <source>
        <dbReference type="ARBA" id="ARBA00023163"/>
    </source>
</evidence>
<dbReference type="Gene3D" id="3.40.190.290">
    <property type="match status" value="1"/>
</dbReference>
<evidence type="ECO:0000313" key="6">
    <source>
        <dbReference type="EMBL" id="RKP48134.1"/>
    </source>
</evidence>
<evidence type="ECO:0000259" key="5">
    <source>
        <dbReference type="PROSITE" id="PS50931"/>
    </source>
</evidence>
<comment type="similarity">
    <text evidence="1">Belongs to the LysR transcriptional regulatory family.</text>
</comment>
<dbReference type="SUPFAM" id="SSF46785">
    <property type="entry name" value="Winged helix' DNA-binding domain"/>
    <property type="match status" value="1"/>
</dbReference>
<gene>
    <name evidence="6" type="ORF">D7S89_12345</name>
</gene>
<organism evidence="6 7">
    <name type="scientific">Trinickia fusca</name>
    <dbReference type="NCBI Taxonomy" id="2419777"/>
    <lineage>
        <taxon>Bacteria</taxon>
        <taxon>Pseudomonadati</taxon>
        <taxon>Pseudomonadota</taxon>
        <taxon>Betaproteobacteria</taxon>
        <taxon>Burkholderiales</taxon>
        <taxon>Burkholderiaceae</taxon>
        <taxon>Trinickia</taxon>
    </lineage>
</organism>
<dbReference type="CDD" id="cd08427">
    <property type="entry name" value="PBP2_LTTR_like_2"/>
    <property type="match status" value="1"/>
</dbReference>
<sequence length="289" mass="31725">MLRELRTFLAVVRFGTFASAGANVGLTQSAVSAQIHRLEEELGFPLFDRTGRAATLNEAGRRTADVAEELLSVYERLQQQGGETQRSGLLRVGAIATAQTSFLIDAIARFRRDSPGWQIRLVPGVSLDLLAKVDAGEFDCAVIIRPPFALPPELKWHTLTTEPYGLLVPRALRNRPWRELLSSEPFIRYDRHSFGGGLVDRFLRKMRVTVHDAIELDELQGIVGLVGKGAGVALVPLSQALNMPRNVATLSLGTDTFVREIGVLERSATTQRDALTKLLACIEDAVDQA</sequence>
<dbReference type="Pfam" id="PF03466">
    <property type="entry name" value="LysR_substrate"/>
    <property type="match status" value="1"/>
</dbReference>
<proteinExistence type="inferred from homology"/>
<evidence type="ECO:0000313" key="7">
    <source>
        <dbReference type="Proteomes" id="UP000280434"/>
    </source>
</evidence>
<comment type="caution">
    <text evidence="6">The sequence shown here is derived from an EMBL/GenBank/DDBJ whole genome shotgun (WGS) entry which is preliminary data.</text>
</comment>
<dbReference type="InterPro" id="IPR000847">
    <property type="entry name" value="LysR_HTH_N"/>
</dbReference>
<accession>A0A494XJ74</accession>
<dbReference type="FunFam" id="1.10.10.10:FF:000001">
    <property type="entry name" value="LysR family transcriptional regulator"/>
    <property type="match status" value="1"/>
</dbReference>
<keyword evidence="7" id="KW-1185">Reference proteome</keyword>
<evidence type="ECO:0000256" key="2">
    <source>
        <dbReference type="ARBA" id="ARBA00023015"/>
    </source>
</evidence>
<protein>
    <submittedName>
        <fullName evidence="6">LysR family transcriptional regulator</fullName>
    </submittedName>
</protein>
<dbReference type="Pfam" id="PF00126">
    <property type="entry name" value="HTH_1"/>
    <property type="match status" value="1"/>
</dbReference>
<dbReference type="SUPFAM" id="SSF53850">
    <property type="entry name" value="Periplasmic binding protein-like II"/>
    <property type="match status" value="1"/>
</dbReference>
<dbReference type="InterPro" id="IPR005119">
    <property type="entry name" value="LysR_subst-bd"/>
</dbReference>
<dbReference type="OrthoDB" id="9803735at2"/>
<dbReference type="InterPro" id="IPR036388">
    <property type="entry name" value="WH-like_DNA-bd_sf"/>
</dbReference>
<keyword evidence="3" id="KW-0238">DNA-binding</keyword>
<keyword evidence="4" id="KW-0804">Transcription</keyword>
<dbReference type="GO" id="GO:0003700">
    <property type="term" value="F:DNA-binding transcription factor activity"/>
    <property type="evidence" value="ECO:0007669"/>
    <property type="project" value="InterPro"/>
</dbReference>
<dbReference type="Gene3D" id="1.10.10.10">
    <property type="entry name" value="Winged helix-like DNA-binding domain superfamily/Winged helix DNA-binding domain"/>
    <property type="match status" value="1"/>
</dbReference>
<name>A0A494XJ74_9BURK</name>
<dbReference type="PANTHER" id="PTHR30126">
    <property type="entry name" value="HTH-TYPE TRANSCRIPTIONAL REGULATOR"/>
    <property type="match status" value="1"/>
</dbReference>
<dbReference type="AlphaFoldDB" id="A0A494XJ74"/>
<dbReference type="PROSITE" id="PS50931">
    <property type="entry name" value="HTH_LYSR"/>
    <property type="match status" value="1"/>
</dbReference>
<dbReference type="InterPro" id="IPR036390">
    <property type="entry name" value="WH_DNA-bd_sf"/>
</dbReference>
<evidence type="ECO:0000256" key="3">
    <source>
        <dbReference type="ARBA" id="ARBA00023125"/>
    </source>
</evidence>
<dbReference type="PANTHER" id="PTHR30126:SF94">
    <property type="entry name" value="LYSR FAMILY TRANSCRIPTIONAL REGULATOR"/>
    <property type="match status" value="1"/>
</dbReference>
<dbReference type="PRINTS" id="PR00039">
    <property type="entry name" value="HTHLYSR"/>
</dbReference>
<dbReference type="EMBL" id="RBZV01000004">
    <property type="protein sequence ID" value="RKP48134.1"/>
    <property type="molecule type" value="Genomic_DNA"/>
</dbReference>
<reference evidence="6 7" key="1">
    <citation type="submission" date="2018-10" db="EMBL/GenBank/DDBJ databases">
        <title>Paraburkholderia sp. 7MK8-2, isolated from soil.</title>
        <authorList>
            <person name="Gao Z.-H."/>
            <person name="Qiu L.-H."/>
        </authorList>
    </citation>
    <scope>NUCLEOTIDE SEQUENCE [LARGE SCALE GENOMIC DNA]</scope>
    <source>
        <strain evidence="6 7">7MK8-2</strain>
    </source>
</reference>
<dbReference type="RefSeq" id="WP_121277987.1">
    <property type="nucleotide sequence ID" value="NZ_RBZV01000004.1"/>
</dbReference>